<evidence type="ECO:0000313" key="2">
    <source>
        <dbReference type="EMBL" id="SKA12128.1"/>
    </source>
</evidence>
<dbReference type="RefSeq" id="WP_078666003.1">
    <property type="nucleotide sequence ID" value="NZ_FUXM01000026.1"/>
</dbReference>
<protein>
    <submittedName>
        <fullName evidence="2">Putative hydrolase</fullName>
    </submittedName>
</protein>
<dbReference type="InterPro" id="IPR050243">
    <property type="entry name" value="PHP_phosphatase"/>
</dbReference>
<evidence type="ECO:0000313" key="3">
    <source>
        <dbReference type="Proteomes" id="UP000189933"/>
    </source>
</evidence>
<dbReference type="InterPro" id="IPR003141">
    <property type="entry name" value="Pol/His_phosphatase_N"/>
</dbReference>
<organism evidence="2 3">
    <name type="scientific">Carboxydocella sporoproducens DSM 16521</name>
    <dbReference type="NCBI Taxonomy" id="1121270"/>
    <lineage>
        <taxon>Bacteria</taxon>
        <taxon>Bacillati</taxon>
        <taxon>Bacillota</taxon>
        <taxon>Clostridia</taxon>
        <taxon>Eubacteriales</taxon>
        <taxon>Clostridiales Family XVI. Incertae Sedis</taxon>
        <taxon>Carboxydocella</taxon>
    </lineage>
</organism>
<dbReference type="InterPro" id="IPR004013">
    <property type="entry name" value="PHP_dom"/>
</dbReference>
<name>A0A1T4R8Y6_9FIRM</name>
<gene>
    <name evidence="2" type="ORF">SAMN02745885_01971</name>
</gene>
<dbReference type="CDD" id="cd07437">
    <property type="entry name" value="PHP_HisPPase_Ycdx_like"/>
    <property type="match status" value="1"/>
</dbReference>
<sequence length="243" mass="26388">MRWLVDLHCHSVASGHAYSTVQEMARAAADKGLKMFALTDHGPAMPGGPHLYHFGNLRVLPETIYGVRVLKGVEANIIGLDGTLDLPDQYLAKLEIVLAGFHTYCFPADQGIVTNTDAMLKAMAHPLVDVIVHPGNPEFQIDPEVIVQGAKHYGKAIEINNSSLGGSRKGSATNCAAIARLAAEYGVLISLGSDSHYADWVGELTAAWDLCQRQGVKEEQILNRSPETVLAYLEQRRRTGTCK</sequence>
<accession>A0A1T4R8Y6</accession>
<proteinExistence type="predicted"/>
<dbReference type="NCBIfam" id="NF006702">
    <property type="entry name" value="PRK09248.1"/>
    <property type="match status" value="1"/>
</dbReference>
<dbReference type="SUPFAM" id="SSF89550">
    <property type="entry name" value="PHP domain-like"/>
    <property type="match status" value="1"/>
</dbReference>
<dbReference type="GO" id="GO:0005829">
    <property type="term" value="C:cytosol"/>
    <property type="evidence" value="ECO:0007669"/>
    <property type="project" value="TreeGrafter"/>
</dbReference>
<reference evidence="3" key="1">
    <citation type="submission" date="2017-02" db="EMBL/GenBank/DDBJ databases">
        <authorList>
            <person name="Varghese N."/>
            <person name="Submissions S."/>
        </authorList>
    </citation>
    <scope>NUCLEOTIDE SEQUENCE [LARGE SCALE GENOMIC DNA]</scope>
    <source>
        <strain evidence="3">DSM 16521</strain>
    </source>
</reference>
<dbReference type="InterPro" id="IPR016195">
    <property type="entry name" value="Pol/histidinol_Pase-like"/>
</dbReference>
<dbReference type="GO" id="GO:0042578">
    <property type="term" value="F:phosphoric ester hydrolase activity"/>
    <property type="evidence" value="ECO:0007669"/>
    <property type="project" value="TreeGrafter"/>
</dbReference>
<dbReference type="PANTHER" id="PTHR36928">
    <property type="entry name" value="PHOSPHATASE YCDX-RELATED"/>
    <property type="match status" value="1"/>
</dbReference>
<dbReference type="Proteomes" id="UP000189933">
    <property type="component" value="Unassembled WGS sequence"/>
</dbReference>
<dbReference type="Pfam" id="PF02811">
    <property type="entry name" value="PHP"/>
    <property type="match status" value="1"/>
</dbReference>
<evidence type="ECO:0000259" key="1">
    <source>
        <dbReference type="SMART" id="SM00481"/>
    </source>
</evidence>
<dbReference type="PANTHER" id="PTHR36928:SF1">
    <property type="entry name" value="PHOSPHATASE YCDX-RELATED"/>
    <property type="match status" value="1"/>
</dbReference>
<dbReference type="Gene3D" id="3.20.20.140">
    <property type="entry name" value="Metal-dependent hydrolases"/>
    <property type="match status" value="1"/>
</dbReference>
<dbReference type="GO" id="GO:0071978">
    <property type="term" value="P:bacterial-type flagellum-dependent swarming motility"/>
    <property type="evidence" value="ECO:0007669"/>
    <property type="project" value="TreeGrafter"/>
</dbReference>
<dbReference type="AlphaFoldDB" id="A0A1T4R8Y6"/>
<keyword evidence="2" id="KW-0378">Hydrolase</keyword>
<dbReference type="EMBL" id="FUXM01000026">
    <property type="protein sequence ID" value="SKA12128.1"/>
    <property type="molecule type" value="Genomic_DNA"/>
</dbReference>
<feature type="domain" description="Polymerase/histidinol phosphatase N-terminal" evidence="1">
    <location>
        <begin position="5"/>
        <end position="79"/>
    </location>
</feature>
<dbReference type="OrthoDB" id="9808747at2"/>
<dbReference type="SMART" id="SM00481">
    <property type="entry name" value="POLIIIAc"/>
    <property type="match status" value="1"/>
</dbReference>
<keyword evidence="3" id="KW-1185">Reference proteome</keyword>
<dbReference type="GO" id="GO:0008270">
    <property type="term" value="F:zinc ion binding"/>
    <property type="evidence" value="ECO:0007669"/>
    <property type="project" value="TreeGrafter"/>
</dbReference>